<sequence>MRASLALVCAAFLAAPAQAGLLVNGSFDDVPFFTGWTPFGPTTSLQLQVGNNTDGLSRAAVYTGSSLGGLFQTVSTTPGASYTVQFDLYTAGFSFDRTWEVSFGDQQLLTGGFFGSLWTRYTYDVVASGPSSELRFSFLTLNSDIYIDRVSVTGPSAPAVPEPATWALMLCGLGTIGWSLRRTRRTSLRRQQCCKRRSVAEAGGSI</sequence>
<keyword evidence="2" id="KW-0732">Signal</keyword>
<dbReference type="InterPro" id="IPR008979">
    <property type="entry name" value="Galactose-bd-like_sf"/>
</dbReference>
<feature type="domain" description="Ice-binding protein C-terminal" evidence="3">
    <location>
        <begin position="159"/>
        <end position="184"/>
    </location>
</feature>
<evidence type="ECO:0000256" key="2">
    <source>
        <dbReference type="SAM" id="SignalP"/>
    </source>
</evidence>
<dbReference type="NCBIfam" id="NF035944">
    <property type="entry name" value="PEPxxWA-CTERM"/>
    <property type="match status" value="1"/>
</dbReference>
<accession>A0ABP7RFE5</accession>
<dbReference type="Pfam" id="PF07589">
    <property type="entry name" value="PEP-CTERM"/>
    <property type="match status" value="1"/>
</dbReference>
<dbReference type="SUPFAM" id="SSF49785">
    <property type="entry name" value="Galactose-binding domain-like"/>
    <property type="match status" value="1"/>
</dbReference>
<evidence type="ECO:0000259" key="3">
    <source>
        <dbReference type="Pfam" id="PF07589"/>
    </source>
</evidence>
<proteinExistence type="predicted"/>
<dbReference type="RefSeq" id="WP_344708321.1">
    <property type="nucleotide sequence ID" value="NZ_BAAAZD010000001.1"/>
</dbReference>
<keyword evidence="5" id="KW-1185">Reference proteome</keyword>
<dbReference type="Gene3D" id="2.60.120.260">
    <property type="entry name" value="Galactose-binding domain-like"/>
    <property type="match status" value="1"/>
</dbReference>
<reference evidence="5" key="1">
    <citation type="journal article" date="2019" name="Int. J. Syst. Evol. Microbiol.">
        <title>The Global Catalogue of Microorganisms (GCM) 10K type strain sequencing project: providing services to taxonomists for standard genome sequencing and annotation.</title>
        <authorList>
            <consortium name="The Broad Institute Genomics Platform"/>
            <consortium name="The Broad Institute Genome Sequencing Center for Infectious Disease"/>
            <person name="Wu L."/>
            <person name="Ma J."/>
        </authorList>
    </citation>
    <scope>NUCLEOTIDE SEQUENCE [LARGE SCALE GENOMIC DNA]</scope>
    <source>
        <strain evidence="5">JCM 16603</strain>
    </source>
</reference>
<gene>
    <name evidence="4" type="ORF">GCM10022211_02270</name>
</gene>
<keyword evidence="1" id="KW-0472">Membrane</keyword>
<feature type="chain" id="PRO_5045038573" description="Ice-binding protein C-terminal domain-containing protein" evidence="2">
    <location>
        <begin position="20"/>
        <end position="206"/>
    </location>
</feature>
<evidence type="ECO:0000256" key="1">
    <source>
        <dbReference type="SAM" id="Phobius"/>
    </source>
</evidence>
<feature type="transmembrane region" description="Helical" evidence="1">
    <location>
        <begin position="163"/>
        <end position="180"/>
    </location>
</feature>
<keyword evidence="1" id="KW-1133">Transmembrane helix</keyword>
<comment type="caution">
    <text evidence="4">The sequence shown here is derived from an EMBL/GenBank/DDBJ whole genome shotgun (WGS) entry which is preliminary data.</text>
</comment>
<evidence type="ECO:0000313" key="5">
    <source>
        <dbReference type="Proteomes" id="UP001501310"/>
    </source>
</evidence>
<protein>
    <recommendedName>
        <fullName evidence="3">Ice-binding protein C-terminal domain-containing protein</fullName>
    </recommendedName>
</protein>
<name>A0ABP7RFE5_9SPHN</name>
<dbReference type="NCBIfam" id="TIGR02595">
    <property type="entry name" value="PEP_CTERM"/>
    <property type="match status" value="1"/>
</dbReference>
<dbReference type="Proteomes" id="UP001501310">
    <property type="component" value="Unassembled WGS sequence"/>
</dbReference>
<evidence type="ECO:0000313" key="4">
    <source>
        <dbReference type="EMBL" id="GAA3996703.1"/>
    </source>
</evidence>
<organism evidence="4 5">
    <name type="scientific">Sphingomonas humi</name>
    <dbReference type="NCBI Taxonomy" id="335630"/>
    <lineage>
        <taxon>Bacteria</taxon>
        <taxon>Pseudomonadati</taxon>
        <taxon>Pseudomonadota</taxon>
        <taxon>Alphaproteobacteria</taxon>
        <taxon>Sphingomonadales</taxon>
        <taxon>Sphingomonadaceae</taxon>
        <taxon>Sphingomonas</taxon>
    </lineage>
</organism>
<dbReference type="EMBL" id="BAAAZD010000001">
    <property type="protein sequence ID" value="GAA3996703.1"/>
    <property type="molecule type" value="Genomic_DNA"/>
</dbReference>
<keyword evidence="1" id="KW-0812">Transmembrane</keyword>
<feature type="signal peptide" evidence="2">
    <location>
        <begin position="1"/>
        <end position="19"/>
    </location>
</feature>
<dbReference type="InterPro" id="IPR013424">
    <property type="entry name" value="Ice-binding_C"/>
</dbReference>